<sequence>MNLSLSDIVPPLRWTPPGQVEPIASDTRLPDAWWQALPLDRACLIAGTAQVAERLADLTMACWGHLPLGDILPLLRMTDPDKCLRTPHSRDEVLALFGTVLSRLLASDTGALPDGSAGRDAAGRDAPAGRDIAGRDAPVAPVVPVPPAKPERPIPELIDAIFAELDDRQRAIAADRVYAERRVTLDELAQRFSVTRERIRQIERDLRDHVQTRLATPEATPLAAHLAWLRGRLGSAVPAEDLAAAVPWHRTELTTLGVPTWRFVRTLLTGYDQVEGWLVAGGADELKEKTRQLFTDGPVKLPEAVTMVAQLGIREDVAERWLGSIPHLRILEGHVVPWPRSVNEKAEAVLAVAESPLSPEEIQSRIGEDYSLVGIRNQLTADDRFLRVDRNRYGLTRWGGEEYIGIREMIVREIERAGGEASVNSIVANLTTRYEVSESSVRAYAGGPGFERTQRGWIRVAAPEQAEPYQPRRDVSMTRRSFRSRDGRWWHRVDVNAEHLRGSGSPLPTGFAAHLGMAPGGQLTTSTPSGDVVISWHNQPTMGSIRAVLADYNAGEGDSIFLTVSDGGELLTRYLPQAATGLPPINMALHLIGYTAPVASEAEALRLIGARIGLPDGASREEILTRLRERGDRDILAFLDPEAA</sequence>
<dbReference type="SUPFAM" id="SSF88659">
    <property type="entry name" value="Sigma3 and sigma4 domains of RNA polymerase sigma factors"/>
    <property type="match status" value="1"/>
</dbReference>
<feature type="domain" description="RNA polymerase sigma-70 region 4" evidence="2">
    <location>
        <begin position="162"/>
        <end position="205"/>
    </location>
</feature>
<evidence type="ECO:0000259" key="2">
    <source>
        <dbReference type="Pfam" id="PF04545"/>
    </source>
</evidence>
<dbReference type="Pfam" id="PF04545">
    <property type="entry name" value="Sigma70_r4"/>
    <property type="match status" value="1"/>
</dbReference>
<protein>
    <submittedName>
        <fullName evidence="3">Sigma factor-like helix-turn-helix DNA-binding protein</fullName>
    </submittedName>
</protein>
<evidence type="ECO:0000313" key="3">
    <source>
        <dbReference type="EMBL" id="MFC4532511.1"/>
    </source>
</evidence>
<dbReference type="InterPro" id="IPR036388">
    <property type="entry name" value="WH-like_DNA-bd_sf"/>
</dbReference>
<name>A0ABV9CH82_9ACTN</name>
<comment type="caution">
    <text evidence="3">The sequence shown here is derived from an EMBL/GenBank/DDBJ whole genome shotgun (WGS) entry which is preliminary data.</text>
</comment>
<evidence type="ECO:0000313" key="4">
    <source>
        <dbReference type="Proteomes" id="UP001596004"/>
    </source>
</evidence>
<accession>A0ABV9CH82</accession>
<gene>
    <name evidence="3" type="ORF">ACFO60_17190</name>
</gene>
<dbReference type="InterPro" id="IPR007630">
    <property type="entry name" value="RNA_pol_sigma70_r4"/>
</dbReference>
<reference evidence="4" key="1">
    <citation type="journal article" date="2019" name="Int. J. Syst. Evol. Microbiol.">
        <title>The Global Catalogue of Microorganisms (GCM) 10K type strain sequencing project: providing services to taxonomists for standard genome sequencing and annotation.</title>
        <authorList>
            <consortium name="The Broad Institute Genomics Platform"/>
            <consortium name="The Broad Institute Genome Sequencing Center for Infectious Disease"/>
            <person name="Wu L."/>
            <person name="Ma J."/>
        </authorList>
    </citation>
    <scope>NUCLEOTIDE SEQUENCE [LARGE SCALE GENOMIC DNA]</scope>
    <source>
        <strain evidence="4">CGMCC 4.7132</strain>
    </source>
</reference>
<evidence type="ECO:0000256" key="1">
    <source>
        <dbReference type="SAM" id="MobiDB-lite"/>
    </source>
</evidence>
<dbReference type="InterPro" id="IPR000943">
    <property type="entry name" value="RNA_pol_sigma70"/>
</dbReference>
<feature type="compositionally biased region" description="Low complexity" evidence="1">
    <location>
        <begin position="114"/>
        <end position="140"/>
    </location>
</feature>
<organism evidence="3 4">
    <name type="scientific">Sphaerisporangium dianthi</name>
    <dbReference type="NCBI Taxonomy" id="1436120"/>
    <lineage>
        <taxon>Bacteria</taxon>
        <taxon>Bacillati</taxon>
        <taxon>Actinomycetota</taxon>
        <taxon>Actinomycetes</taxon>
        <taxon>Streptosporangiales</taxon>
        <taxon>Streptosporangiaceae</taxon>
        <taxon>Sphaerisporangium</taxon>
    </lineage>
</organism>
<feature type="region of interest" description="Disordered" evidence="1">
    <location>
        <begin position="112"/>
        <end position="148"/>
    </location>
</feature>
<dbReference type="InterPro" id="IPR013324">
    <property type="entry name" value="RNA_pol_sigma_r3/r4-like"/>
</dbReference>
<proteinExistence type="predicted"/>
<dbReference type="RefSeq" id="WP_380841342.1">
    <property type="nucleotide sequence ID" value="NZ_JBHSFP010000010.1"/>
</dbReference>
<dbReference type="Gene3D" id="1.10.10.10">
    <property type="entry name" value="Winged helix-like DNA-binding domain superfamily/Winged helix DNA-binding domain"/>
    <property type="match status" value="1"/>
</dbReference>
<dbReference type="Proteomes" id="UP001596004">
    <property type="component" value="Unassembled WGS sequence"/>
</dbReference>
<dbReference type="EMBL" id="JBHSFP010000010">
    <property type="protein sequence ID" value="MFC4532511.1"/>
    <property type="molecule type" value="Genomic_DNA"/>
</dbReference>
<dbReference type="PRINTS" id="PR00046">
    <property type="entry name" value="SIGMA70FCT"/>
</dbReference>
<keyword evidence="4" id="KW-1185">Reference proteome</keyword>